<dbReference type="Gene3D" id="3.30.200.20">
    <property type="entry name" value="Phosphorylase Kinase, domain 1"/>
    <property type="match status" value="1"/>
</dbReference>
<keyword evidence="6 11" id="KW-0547">Nucleotide-binding</keyword>
<accession>A0AAU9IW58</accession>
<keyword evidence="4" id="KW-0597">Phosphoprotein</keyword>
<evidence type="ECO:0000256" key="6">
    <source>
        <dbReference type="ARBA" id="ARBA00022741"/>
    </source>
</evidence>
<dbReference type="PROSITE" id="PS50011">
    <property type="entry name" value="PROTEIN_KINASE_DOM"/>
    <property type="match status" value="1"/>
</dbReference>
<organism evidence="16 17">
    <name type="scientific">Blepharisma stoltei</name>
    <dbReference type="NCBI Taxonomy" id="1481888"/>
    <lineage>
        <taxon>Eukaryota</taxon>
        <taxon>Sar</taxon>
        <taxon>Alveolata</taxon>
        <taxon>Ciliophora</taxon>
        <taxon>Postciliodesmatophora</taxon>
        <taxon>Heterotrichea</taxon>
        <taxon>Heterotrichida</taxon>
        <taxon>Blepharismidae</taxon>
        <taxon>Blepharisma</taxon>
    </lineage>
</organism>
<protein>
    <recommendedName>
        <fullName evidence="2">non-specific serine/threonine protein kinase</fullName>
        <ecNumber evidence="2">2.7.11.1</ecNumber>
    </recommendedName>
</protein>
<evidence type="ECO:0000259" key="15">
    <source>
        <dbReference type="PROSITE" id="PS51285"/>
    </source>
</evidence>
<gene>
    <name evidence="16" type="ORF">BSTOLATCC_MIC22422</name>
</gene>
<evidence type="ECO:0000256" key="5">
    <source>
        <dbReference type="ARBA" id="ARBA00022679"/>
    </source>
</evidence>
<evidence type="ECO:0000259" key="14">
    <source>
        <dbReference type="PROSITE" id="PS50011"/>
    </source>
</evidence>
<keyword evidence="8 11" id="KW-0067">ATP-binding</keyword>
<dbReference type="InterPro" id="IPR017892">
    <property type="entry name" value="Pkinase_C"/>
</dbReference>
<evidence type="ECO:0000256" key="12">
    <source>
        <dbReference type="RuleBase" id="RU000304"/>
    </source>
</evidence>
<dbReference type="FunFam" id="3.30.200.20:FF:000192">
    <property type="entry name" value="Serine/threonine-protein kinase cot-1"/>
    <property type="match status" value="1"/>
</dbReference>
<dbReference type="SMART" id="SM00133">
    <property type="entry name" value="S_TK_X"/>
    <property type="match status" value="1"/>
</dbReference>
<dbReference type="PROSITE" id="PS51285">
    <property type="entry name" value="AGC_KINASE_CTER"/>
    <property type="match status" value="1"/>
</dbReference>
<evidence type="ECO:0000256" key="8">
    <source>
        <dbReference type="ARBA" id="ARBA00022840"/>
    </source>
</evidence>
<dbReference type="InterPro" id="IPR059233">
    <property type="entry name" value="MobB_NdrA/B/Cbk1"/>
</dbReference>
<dbReference type="InterPro" id="IPR008271">
    <property type="entry name" value="Ser/Thr_kinase_AS"/>
</dbReference>
<dbReference type="EC" id="2.7.11.1" evidence="2"/>
<evidence type="ECO:0000313" key="17">
    <source>
        <dbReference type="Proteomes" id="UP001162131"/>
    </source>
</evidence>
<dbReference type="GO" id="GO:0005737">
    <property type="term" value="C:cytoplasm"/>
    <property type="evidence" value="ECO:0007669"/>
    <property type="project" value="UniProtKB-ARBA"/>
</dbReference>
<feature type="domain" description="AGC-kinase C-terminal" evidence="15">
    <location>
        <begin position="380"/>
        <end position="448"/>
    </location>
</feature>
<evidence type="ECO:0000256" key="2">
    <source>
        <dbReference type="ARBA" id="ARBA00012513"/>
    </source>
</evidence>
<dbReference type="CDD" id="cd21742">
    <property type="entry name" value="MobB_NDR_LATS-like"/>
    <property type="match status" value="1"/>
</dbReference>
<feature type="domain" description="Protein kinase" evidence="14">
    <location>
        <begin position="93"/>
        <end position="379"/>
    </location>
</feature>
<evidence type="ECO:0000256" key="7">
    <source>
        <dbReference type="ARBA" id="ARBA00022777"/>
    </source>
</evidence>
<dbReference type="Pfam" id="PF00433">
    <property type="entry name" value="Pkinase_C"/>
    <property type="match status" value="1"/>
</dbReference>
<feature type="region of interest" description="Disordered" evidence="13">
    <location>
        <begin position="1"/>
        <end position="20"/>
    </location>
</feature>
<comment type="similarity">
    <text evidence="1">Belongs to the protein kinase superfamily. AGC Ser/Thr protein kinase family.</text>
</comment>
<keyword evidence="5" id="KW-0808">Transferase</keyword>
<dbReference type="Proteomes" id="UP001162131">
    <property type="component" value="Unassembled WGS sequence"/>
</dbReference>
<evidence type="ECO:0000256" key="10">
    <source>
        <dbReference type="ARBA" id="ARBA00048679"/>
    </source>
</evidence>
<dbReference type="InterPro" id="IPR017441">
    <property type="entry name" value="Protein_kinase_ATP_BS"/>
</dbReference>
<dbReference type="CDD" id="cd05599">
    <property type="entry name" value="STKc_NDR_like"/>
    <property type="match status" value="1"/>
</dbReference>
<dbReference type="Pfam" id="PF00069">
    <property type="entry name" value="Pkinase"/>
    <property type="match status" value="1"/>
</dbReference>
<dbReference type="PROSITE" id="PS00108">
    <property type="entry name" value="PROTEIN_KINASE_ST"/>
    <property type="match status" value="1"/>
</dbReference>
<name>A0AAU9IW58_9CILI</name>
<dbReference type="InterPro" id="IPR050839">
    <property type="entry name" value="Rho-assoc_Ser/Thr_Kinase"/>
</dbReference>
<dbReference type="InterPro" id="IPR011009">
    <property type="entry name" value="Kinase-like_dom_sf"/>
</dbReference>
<proteinExistence type="inferred from homology"/>
<dbReference type="InterPro" id="IPR000719">
    <property type="entry name" value="Prot_kinase_dom"/>
</dbReference>
<dbReference type="EMBL" id="CAJZBQ010000021">
    <property type="protein sequence ID" value="CAG9319072.1"/>
    <property type="molecule type" value="Genomic_DNA"/>
</dbReference>
<dbReference type="PANTHER" id="PTHR22988">
    <property type="entry name" value="MYOTONIC DYSTROPHY S/T KINASE-RELATED"/>
    <property type="match status" value="1"/>
</dbReference>
<evidence type="ECO:0000256" key="9">
    <source>
        <dbReference type="ARBA" id="ARBA00047899"/>
    </source>
</evidence>
<comment type="catalytic activity">
    <reaction evidence="10">
        <text>L-seryl-[protein] + ATP = O-phospho-L-seryl-[protein] + ADP + H(+)</text>
        <dbReference type="Rhea" id="RHEA:17989"/>
        <dbReference type="Rhea" id="RHEA-COMP:9863"/>
        <dbReference type="Rhea" id="RHEA-COMP:11604"/>
        <dbReference type="ChEBI" id="CHEBI:15378"/>
        <dbReference type="ChEBI" id="CHEBI:29999"/>
        <dbReference type="ChEBI" id="CHEBI:30616"/>
        <dbReference type="ChEBI" id="CHEBI:83421"/>
        <dbReference type="ChEBI" id="CHEBI:456216"/>
        <dbReference type="EC" id="2.7.11.1"/>
    </reaction>
</comment>
<comment type="catalytic activity">
    <reaction evidence="9">
        <text>L-threonyl-[protein] + ATP = O-phospho-L-threonyl-[protein] + ADP + H(+)</text>
        <dbReference type="Rhea" id="RHEA:46608"/>
        <dbReference type="Rhea" id="RHEA-COMP:11060"/>
        <dbReference type="Rhea" id="RHEA-COMP:11605"/>
        <dbReference type="ChEBI" id="CHEBI:15378"/>
        <dbReference type="ChEBI" id="CHEBI:30013"/>
        <dbReference type="ChEBI" id="CHEBI:30616"/>
        <dbReference type="ChEBI" id="CHEBI:61977"/>
        <dbReference type="ChEBI" id="CHEBI:456216"/>
        <dbReference type="EC" id="2.7.11.1"/>
    </reaction>
</comment>
<dbReference type="PANTHER" id="PTHR22988:SF76">
    <property type="entry name" value="CHROMOSOME UNDETERMINED SCAFFOLD_135, WHOLE GENOME SHOTGUN SEQUENCE"/>
    <property type="match status" value="1"/>
</dbReference>
<keyword evidence="3 12" id="KW-0723">Serine/threonine-protein kinase</keyword>
<dbReference type="GO" id="GO:0004674">
    <property type="term" value="F:protein serine/threonine kinase activity"/>
    <property type="evidence" value="ECO:0007669"/>
    <property type="project" value="UniProtKB-KW"/>
</dbReference>
<evidence type="ECO:0000256" key="11">
    <source>
        <dbReference type="PROSITE-ProRule" id="PRU10141"/>
    </source>
</evidence>
<feature type="binding site" evidence="11">
    <location>
        <position position="132"/>
    </location>
    <ligand>
        <name>ATP</name>
        <dbReference type="ChEBI" id="CHEBI:30616"/>
    </ligand>
</feature>
<comment type="caution">
    <text evidence="16">The sequence shown here is derived from an EMBL/GenBank/DDBJ whole genome shotgun (WGS) entry which is preliminary data.</text>
</comment>
<dbReference type="SUPFAM" id="SSF56112">
    <property type="entry name" value="Protein kinase-like (PK-like)"/>
    <property type="match status" value="1"/>
</dbReference>
<dbReference type="Gene3D" id="1.10.510.10">
    <property type="entry name" value="Transferase(Phosphotransferase) domain 1"/>
    <property type="match status" value="1"/>
</dbReference>
<dbReference type="AlphaFoldDB" id="A0AAU9IW58"/>
<dbReference type="GO" id="GO:0005524">
    <property type="term" value="F:ATP binding"/>
    <property type="evidence" value="ECO:0007669"/>
    <property type="project" value="UniProtKB-UniRule"/>
</dbReference>
<keyword evidence="7" id="KW-0418">Kinase</keyword>
<dbReference type="PROSITE" id="PS00107">
    <property type="entry name" value="PROTEIN_KINASE_ATP"/>
    <property type="match status" value="1"/>
</dbReference>
<sequence>MSNKPNPLRKSNKEPISQNTLERAQAAKEYIERKFLRLKKMQEEKQEEWTTLRERMNEMNLSNTDKQLITQEIQHKEAELLRKKRQKISVFDFEPLAIIGKGAFGEVRLVRNTNTGEIAAMKKMSKSDLVFKNQIKHIRAERDVMALANNPWVVQLKYSFQDEKYLYLVMEYLPGGDLMTLLIRKNVFTEEEARFYIAEAILAVDSTHKLNYIHRDLKPDNILIDATGHVKLTDFGLSKHIEINPLTDRETLDIDEVQYKKLMEKRAESRRNRKLAYSTVGTPDYIAPEVFHKEGYCETVDWWSIGVILFEMVVGYPPFFSEEPADTCQKIVSWQKHFTIPAEARLSPALSDFIRRLIAPSETRLGNRGVEEIKRHPFFRGFDWDHIREMTPPMVPNIENEIDTSNFDKHEETEPFYPNLPMRKKKARQDPNFVGFTFKRDVDNQRLGLISVLEELEKIKASRPRPAVTRELNINVSFDYSS</sequence>
<evidence type="ECO:0000256" key="3">
    <source>
        <dbReference type="ARBA" id="ARBA00022527"/>
    </source>
</evidence>
<evidence type="ECO:0000313" key="16">
    <source>
        <dbReference type="EMBL" id="CAG9319072.1"/>
    </source>
</evidence>
<evidence type="ECO:0000256" key="13">
    <source>
        <dbReference type="SAM" id="MobiDB-lite"/>
    </source>
</evidence>
<dbReference type="InterPro" id="IPR000961">
    <property type="entry name" value="AGC-kinase_C"/>
</dbReference>
<reference evidence="16" key="1">
    <citation type="submission" date="2021-09" db="EMBL/GenBank/DDBJ databases">
        <authorList>
            <consortium name="AG Swart"/>
            <person name="Singh M."/>
            <person name="Singh A."/>
            <person name="Seah K."/>
            <person name="Emmerich C."/>
        </authorList>
    </citation>
    <scope>NUCLEOTIDE SEQUENCE</scope>
    <source>
        <strain evidence="16">ATCC30299</strain>
    </source>
</reference>
<dbReference type="SMART" id="SM00220">
    <property type="entry name" value="S_TKc"/>
    <property type="match status" value="1"/>
</dbReference>
<dbReference type="FunFam" id="1.10.510.10:FF:000570">
    <property type="entry name" value="Non-specific serine/threonine protein kinase"/>
    <property type="match status" value="1"/>
</dbReference>
<keyword evidence="17" id="KW-1185">Reference proteome</keyword>
<evidence type="ECO:0000256" key="4">
    <source>
        <dbReference type="ARBA" id="ARBA00022553"/>
    </source>
</evidence>
<evidence type="ECO:0000256" key="1">
    <source>
        <dbReference type="ARBA" id="ARBA00009903"/>
    </source>
</evidence>